<dbReference type="Gene3D" id="1.50.10.20">
    <property type="match status" value="1"/>
</dbReference>
<evidence type="ECO:0000256" key="3">
    <source>
        <dbReference type="ARBA" id="ARBA00023235"/>
    </source>
</evidence>
<dbReference type="EMBL" id="JABWDY010013757">
    <property type="protein sequence ID" value="KAF5198092.1"/>
    <property type="molecule type" value="Genomic_DNA"/>
</dbReference>
<evidence type="ECO:0000256" key="4">
    <source>
        <dbReference type="SAM" id="Phobius"/>
    </source>
</evidence>
<evidence type="ECO:0000313" key="6">
    <source>
        <dbReference type="EMBL" id="KAF5198092.1"/>
    </source>
</evidence>
<evidence type="ECO:0000259" key="5">
    <source>
        <dbReference type="Pfam" id="PF13249"/>
    </source>
</evidence>
<evidence type="ECO:0000313" key="7">
    <source>
        <dbReference type="Proteomes" id="UP000554482"/>
    </source>
</evidence>
<dbReference type="PANTHER" id="PTHR11764:SF55">
    <property type="entry name" value="TERPENE CYCLASE_MUTASE FAMILY MEMBER"/>
    <property type="match status" value="1"/>
</dbReference>
<organism evidence="6 7">
    <name type="scientific">Thalictrum thalictroides</name>
    <name type="common">Rue-anemone</name>
    <name type="synonym">Anemone thalictroides</name>
    <dbReference type="NCBI Taxonomy" id="46969"/>
    <lineage>
        <taxon>Eukaryota</taxon>
        <taxon>Viridiplantae</taxon>
        <taxon>Streptophyta</taxon>
        <taxon>Embryophyta</taxon>
        <taxon>Tracheophyta</taxon>
        <taxon>Spermatophyta</taxon>
        <taxon>Magnoliopsida</taxon>
        <taxon>Ranunculales</taxon>
        <taxon>Ranunculaceae</taxon>
        <taxon>Thalictroideae</taxon>
        <taxon>Thalictrum</taxon>
    </lineage>
</organism>
<feature type="transmembrane region" description="Helical" evidence="4">
    <location>
        <begin position="16"/>
        <end position="36"/>
    </location>
</feature>
<keyword evidence="4" id="KW-0812">Transmembrane</keyword>
<proteinExistence type="inferred from homology"/>
<evidence type="ECO:0000256" key="2">
    <source>
        <dbReference type="ARBA" id="ARBA00022737"/>
    </source>
</evidence>
<sequence length="270" mass="31408">MQARDGHWPAENSGPLFLLPLLVIGLYITRTMNIILTSVHREEMVRYIYNHQNQDGGWGTHIEGHSTMFGTVVNYVALRLLGQPSRGGIELVENASRWIVDHGGATMVPSWGKSFLSVLGVYEWSGNNPMPPELWFCPSYFPMYPGNLWCFCRLTYMPISYLYGKRFVGPITDLVLSLRHEIYGIPYHEIDWNKARNSCSKEDLYFPHSFIQNFLWDSLYFIGEPLLKRWPLSYIREKSLQKAIKNIHYEDQNTRYMDMACVEKVLNNLV</sequence>
<keyword evidence="2" id="KW-0677">Repeat</keyword>
<dbReference type="InterPro" id="IPR032697">
    <property type="entry name" value="SQ_cyclase_N"/>
</dbReference>
<protein>
    <submittedName>
        <fullName evidence="6">Cycloartenol synthase</fullName>
    </submittedName>
</protein>
<dbReference type="GO" id="GO:0005811">
    <property type="term" value="C:lipid droplet"/>
    <property type="evidence" value="ECO:0007669"/>
    <property type="project" value="InterPro"/>
</dbReference>
<evidence type="ECO:0000256" key="1">
    <source>
        <dbReference type="ARBA" id="ARBA00009755"/>
    </source>
</evidence>
<feature type="domain" description="Squalene cyclase N-terminal" evidence="5">
    <location>
        <begin position="30"/>
        <end position="247"/>
    </location>
</feature>
<comment type="caution">
    <text evidence="6">The sequence shown here is derived from an EMBL/GenBank/DDBJ whole genome shotgun (WGS) entry which is preliminary data.</text>
</comment>
<comment type="similarity">
    <text evidence="1">Belongs to the terpene cyclase/mutase family.</text>
</comment>
<dbReference type="Pfam" id="PF13249">
    <property type="entry name" value="SQHop_cyclase_N"/>
    <property type="match status" value="1"/>
</dbReference>
<keyword evidence="4" id="KW-0472">Membrane</keyword>
<dbReference type="SUPFAM" id="SSF48239">
    <property type="entry name" value="Terpenoid cyclases/Protein prenyltransferases"/>
    <property type="match status" value="1"/>
</dbReference>
<dbReference type="GO" id="GO:0016104">
    <property type="term" value="P:triterpenoid biosynthetic process"/>
    <property type="evidence" value="ECO:0007669"/>
    <property type="project" value="InterPro"/>
</dbReference>
<dbReference type="AlphaFoldDB" id="A0A7J6WPN4"/>
<name>A0A7J6WPN4_THATH</name>
<dbReference type="GO" id="GO:0042300">
    <property type="term" value="F:beta-amyrin synthase activity"/>
    <property type="evidence" value="ECO:0007669"/>
    <property type="project" value="TreeGrafter"/>
</dbReference>
<reference evidence="6 7" key="1">
    <citation type="submission" date="2020-06" db="EMBL/GenBank/DDBJ databases">
        <title>Transcriptomic and genomic resources for Thalictrum thalictroides and T. hernandezii: Facilitating candidate gene discovery in an emerging model plant lineage.</title>
        <authorList>
            <person name="Arias T."/>
            <person name="Riano-Pachon D.M."/>
            <person name="Di Stilio V.S."/>
        </authorList>
    </citation>
    <scope>NUCLEOTIDE SEQUENCE [LARGE SCALE GENOMIC DNA]</scope>
    <source>
        <strain evidence="7">cv. WT478/WT964</strain>
        <tissue evidence="6">Leaves</tissue>
    </source>
</reference>
<dbReference type="InterPro" id="IPR008930">
    <property type="entry name" value="Terpenoid_cyclase/PrenylTrfase"/>
</dbReference>
<dbReference type="Proteomes" id="UP000554482">
    <property type="component" value="Unassembled WGS sequence"/>
</dbReference>
<keyword evidence="7" id="KW-1185">Reference proteome</keyword>
<dbReference type="PANTHER" id="PTHR11764">
    <property type="entry name" value="TERPENE CYCLASE/MUTASE FAMILY MEMBER"/>
    <property type="match status" value="1"/>
</dbReference>
<gene>
    <name evidence="6" type="ORF">FRX31_012321</name>
</gene>
<keyword evidence="4" id="KW-1133">Transmembrane helix</keyword>
<dbReference type="FunFam" id="1.50.10.20:FF:000002">
    <property type="entry name" value="Terpene cyclase/mutase family member"/>
    <property type="match status" value="1"/>
</dbReference>
<keyword evidence="3" id="KW-0413">Isomerase</keyword>
<accession>A0A7J6WPN4</accession>
<dbReference type="OrthoDB" id="21502at2759"/>
<dbReference type="InterPro" id="IPR018333">
    <property type="entry name" value="Squalene_cyclase"/>
</dbReference>